<keyword evidence="2" id="KW-0175">Coiled coil</keyword>
<dbReference type="SUPFAM" id="SSF57997">
    <property type="entry name" value="Tropomyosin"/>
    <property type="match status" value="1"/>
</dbReference>
<feature type="region of interest" description="Disordered" evidence="3">
    <location>
        <begin position="31"/>
        <end position="60"/>
    </location>
</feature>
<feature type="region of interest" description="Disordered" evidence="3">
    <location>
        <begin position="992"/>
        <end position="1018"/>
    </location>
</feature>
<feature type="coiled-coil region" evidence="2">
    <location>
        <begin position="739"/>
        <end position="780"/>
    </location>
</feature>
<evidence type="ECO:0000256" key="2">
    <source>
        <dbReference type="SAM" id="Coils"/>
    </source>
</evidence>
<evidence type="ECO:0000256" key="1">
    <source>
        <dbReference type="ARBA" id="ARBA00005485"/>
    </source>
</evidence>
<evidence type="ECO:0000313" key="5">
    <source>
        <dbReference type="Proteomes" id="UP001497444"/>
    </source>
</evidence>
<organism evidence="4 5">
    <name type="scientific">Sphagnum jensenii</name>
    <dbReference type="NCBI Taxonomy" id="128206"/>
    <lineage>
        <taxon>Eukaryota</taxon>
        <taxon>Viridiplantae</taxon>
        <taxon>Streptophyta</taxon>
        <taxon>Embryophyta</taxon>
        <taxon>Bryophyta</taxon>
        <taxon>Sphagnophytina</taxon>
        <taxon>Sphagnopsida</taxon>
        <taxon>Sphagnales</taxon>
        <taxon>Sphagnaceae</taxon>
        <taxon>Sphagnum</taxon>
    </lineage>
</organism>
<dbReference type="Pfam" id="PF05701">
    <property type="entry name" value="WEMBL"/>
    <property type="match status" value="1"/>
</dbReference>
<dbReference type="InterPro" id="IPR008545">
    <property type="entry name" value="Web"/>
</dbReference>
<dbReference type="EMBL" id="OZ020104">
    <property type="protein sequence ID" value="CAK9279314.1"/>
    <property type="molecule type" value="Genomic_DNA"/>
</dbReference>
<dbReference type="Gene3D" id="1.10.287.1490">
    <property type="match status" value="1"/>
</dbReference>
<evidence type="ECO:0000256" key="3">
    <source>
        <dbReference type="SAM" id="MobiDB-lite"/>
    </source>
</evidence>
<sequence>MAEQKAEIDNSAPFASVKAAVSMFGDRIPIKSSGGPAHASHSHHHHPPTFSANNHGYVGHQAPHLFPQNAEKIATLEGELQLAHEELLKLKTALAVAENAKAEALKELAETRSLLDDKPQLEHGAMADDATTAAIEAAPHNLSQTWGDTLDWQAQLDAVLANGSLGNMGTGNVAPEVQEDSHVGMQTEPDAAQRDEAMAFQTQQHDAELERAHKEILGLQAEHAACASEIENAQKQVVELRAQLTSSSAQHGSLTTDLETARAEVARLQVELASLSEQHGSAAAGLDSAKQEISRLEAELVQQGSTLVDLENARKEVTVLQTQLKEASEQHGASVAELASAREEISSLQAELTTVQNDMGGLLGELNTALGLHGTSIAELASIKEQFSSLQAELQTISEQNSSYAVDLENAKQEINRLQDELHGEQQSDELLKELIATNETLEKMSAARAMAETELVILREAALNHSAAEAELEQVRTELNVLKEAEAKLAESIAQLEATKAELAFCKDEEASLRVTIASKTAELEELNAELRLIKEAEEKHREVVAVTALDLEEAKSKLLAAKEAEETATGALAATTAELETLKAEFSAAKETQEKSGEAVILTNKELEELKAELAATKDSEQRFKTAVADYSLKLQGLKLDLEDTTKIAEKARSFAMQLEESNVKLKKAIEQEQTMSASLASLKAELNNTRTELAAVKEEGEAAVADVSAEMQLELSRANNLLEAATTAEAKAKESVAHLNDALNQVTLEVDEAKAVAKKAAEEAETSKHKLEEAQAHTDTLQSQLQAVIMELEAVKASEAHALSQVKVRRENNMDVDAEGNEEGPEITLPREEYEALTRQVHEADELANKRVVAALAKVDAAKASELELQRKLDGAQNEAEVMRVALKQATQKVENAEAAKSAIEEMLRRGRGERRTHAHHPGGADGGYIASPLHVLGDGHAYMNSPTPVTSQNSSPLHPLFGDAHHVAATLPGPEERMSESLADILQSKVPPEEKAKKGRFSTKLGSYFNKRAK</sequence>
<protein>
    <submittedName>
        <fullName evidence="4">Uncharacterized protein</fullName>
    </submittedName>
</protein>
<reference evidence="4" key="1">
    <citation type="submission" date="2024-02" db="EMBL/GenBank/DDBJ databases">
        <authorList>
            <consortium name="ELIXIR-Norway"/>
            <consortium name="Elixir Norway"/>
        </authorList>
    </citation>
    <scope>NUCLEOTIDE SEQUENCE</scope>
</reference>
<comment type="similarity">
    <text evidence="1">Belongs to the WEB family.</text>
</comment>
<accession>A0ABP0XKM8</accession>
<dbReference type="PANTHER" id="PTHR32054">
    <property type="entry name" value="HEAVY CHAIN, PUTATIVE, EXPRESSED-RELATED-RELATED"/>
    <property type="match status" value="1"/>
</dbReference>
<evidence type="ECO:0000313" key="4">
    <source>
        <dbReference type="EMBL" id="CAK9279314.1"/>
    </source>
</evidence>
<feature type="coiled-coil region" evidence="2">
    <location>
        <begin position="574"/>
        <end position="629"/>
    </location>
</feature>
<dbReference type="PANTHER" id="PTHR32054:SF31">
    <property type="entry name" value="PROTEIN WEAK CHLOROPLAST MOVEMENT UNDER BLUE LIGHT 1"/>
    <property type="match status" value="1"/>
</dbReference>
<proteinExistence type="inferred from homology"/>
<feature type="coiled-coil region" evidence="2">
    <location>
        <begin position="658"/>
        <end position="702"/>
    </location>
</feature>
<dbReference type="Proteomes" id="UP001497444">
    <property type="component" value="Chromosome 9"/>
</dbReference>
<gene>
    <name evidence="4" type="ORF">CSSPJE1EN1_LOCUS24792</name>
</gene>
<name>A0ABP0XKM8_9BRYO</name>
<feature type="coiled-coil region" evidence="2">
    <location>
        <begin position="202"/>
        <end position="545"/>
    </location>
</feature>
<feature type="coiled-coil region" evidence="2">
    <location>
        <begin position="862"/>
        <end position="910"/>
    </location>
</feature>
<feature type="coiled-coil region" evidence="2">
    <location>
        <begin position="73"/>
        <end position="114"/>
    </location>
</feature>
<keyword evidence="5" id="KW-1185">Reference proteome</keyword>